<dbReference type="Proteomes" id="UP001524499">
    <property type="component" value="Unassembled WGS sequence"/>
</dbReference>
<proteinExistence type="predicted"/>
<reference evidence="1 2" key="1">
    <citation type="submission" date="2022-07" db="EMBL/GenBank/DDBJ databases">
        <title>Methylomonas rivi sp. nov., Methylomonas rosea sp. nov., Methylomonas aureus sp. nov. and Methylomonas subterranea sp. nov., four novel methanotrophs isolated from a freshwater creek and the deep terrestrial subsurface.</title>
        <authorList>
            <person name="Abin C."/>
            <person name="Sankaranarayanan K."/>
            <person name="Garner C."/>
            <person name="Sindelar R."/>
            <person name="Kotary K."/>
            <person name="Garner R."/>
            <person name="Barclay S."/>
            <person name="Lawson P."/>
            <person name="Krumholz L."/>
        </authorList>
    </citation>
    <scope>NUCLEOTIDE SEQUENCE [LARGE SCALE GENOMIC DNA]</scope>
    <source>
        <strain evidence="1 2">SURF-2</strain>
    </source>
</reference>
<dbReference type="PANTHER" id="PTHR36529:SF1">
    <property type="entry name" value="GLYCOSYLTRANSFERASE"/>
    <property type="match status" value="1"/>
</dbReference>
<dbReference type="Pfam" id="PF09837">
    <property type="entry name" value="DUF2064"/>
    <property type="match status" value="1"/>
</dbReference>
<keyword evidence="2" id="KW-1185">Reference proteome</keyword>
<accession>A0ABT1TKP3</accession>
<sequence>MTYQFPDSVLLIFCKAPIASQVKTRLQPALSARQAVDAHIALTRMTIARACQTPLCPVILCCAPDSDQPFFQQCADEFPLTLATQHGDDLGARMHNAFSKALSHYRYAVLTGCDCPSLTVDDLRQAFSALQNGKDAIVAPAEDGGYVLIGLNAPQADLFQDMPWSTDSVMTETRRRAASAGLNLHELSTQWDVDTIADWKRYLS</sequence>
<gene>
    <name evidence="1" type="ORF">NP590_18105</name>
</gene>
<name>A0ABT1TKP3_9GAMM</name>
<dbReference type="EMBL" id="JANIBJ010000045">
    <property type="protein sequence ID" value="MCQ8106028.1"/>
    <property type="molecule type" value="Genomic_DNA"/>
</dbReference>
<dbReference type="NCBIfam" id="TIGR04282">
    <property type="entry name" value="glyco_like_cofC"/>
    <property type="match status" value="1"/>
</dbReference>
<evidence type="ECO:0000313" key="2">
    <source>
        <dbReference type="Proteomes" id="UP001524499"/>
    </source>
</evidence>
<protein>
    <submittedName>
        <fullName evidence="1">TIGR04282 family arsenosugar biosynthesis glycosyltransferase</fullName>
    </submittedName>
</protein>
<dbReference type="RefSeq" id="WP_256604080.1">
    <property type="nucleotide sequence ID" value="NZ_JANIBJ010000045.1"/>
</dbReference>
<dbReference type="SUPFAM" id="SSF53448">
    <property type="entry name" value="Nucleotide-diphospho-sugar transferases"/>
    <property type="match status" value="1"/>
</dbReference>
<dbReference type="InterPro" id="IPR018641">
    <property type="entry name" value="Trfase_1_rSAM/seldom-assoc"/>
</dbReference>
<dbReference type="InterPro" id="IPR029044">
    <property type="entry name" value="Nucleotide-diphossugar_trans"/>
</dbReference>
<dbReference type="PANTHER" id="PTHR36529">
    <property type="entry name" value="SLL1095 PROTEIN"/>
    <property type="match status" value="1"/>
</dbReference>
<organism evidence="1 2">
    <name type="scientific">Methylomonas subterranea</name>
    <dbReference type="NCBI Taxonomy" id="2952225"/>
    <lineage>
        <taxon>Bacteria</taxon>
        <taxon>Pseudomonadati</taxon>
        <taxon>Pseudomonadota</taxon>
        <taxon>Gammaproteobacteria</taxon>
        <taxon>Methylococcales</taxon>
        <taxon>Methylococcaceae</taxon>
        <taxon>Methylomonas</taxon>
    </lineage>
</organism>
<comment type="caution">
    <text evidence="1">The sequence shown here is derived from an EMBL/GenBank/DDBJ whole genome shotgun (WGS) entry which is preliminary data.</text>
</comment>
<evidence type="ECO:0000313" key="1">
    <source>
        <dbReference type="EMBL" id="MCQ8106028.1"/>
    </source>
</evidence>
<dbReference type="Gene3D" id="3.90.550.10">
    <property type="entry name" value="Spore Coat Polysaccharide Biosynthesis Protein SpsA, Chain A"/>
    <property type="match status" value="1"/>
</dbReference>